<dbReference type="Pfam" id="PF04397">
    <property type="entry name" value="LytTR"/>
    <property type="match status" value="1"/>
</dbReference>
<dbReference type="Gene3D" id="2.40.50.1020">
    <property type="entry name" value="LytTr DNA-binding domain"/>
    <property type="match status" value="1"/>
</dbReference>
<sequence length="253" mass="28813">MNIVIIEDERLTAEDLADMILQLAPDANLTASLSSVQEAVQYFSDSPQPDLIFSDIQLGDGLSFDIFNQIEIKIPIIFCTAFDEYAISAFKTNGIDYILKPFKEQEIQQALDKYKMLRSTSASDNSLNSLLQLIQQKNPGRAASVLVHHREKIIPVKMEEIAVFYIKHELTHLHTFDKKTYTISKTLDELQQLTGPDFFRANRQFIINRKSVESAEQYFGRKVSIGLNIPFESIITVSKEKISSFLEWLEGNA</sequence>
<dbReference type="InterPro" id="IPR001789">
    <property type="entry name" value="Sig_transdc_resp-reg_receiver"/>
</dbReference>
<dbReference type="GO" id="GO:0003677">
    <property type="term" value="F:DNA binding"/>
    <property type="evidence" value="ECO:0007669"/>
    <property type="project" value="UniProtKB-KW"/>
</dbReference>
<dbReference type="InterPro" id="IPR011006">
    <property type="entry name" value="CheY-like_superfamily"/>
</dbReference>
<dbReference type="GO" id="GO:0000156">
    <property type="term" value="F:phosphorelay response regulator activity"/>
    <property type="evidence" value="ECO:0007669"/>
    <property type="project" value="InterPro"/>
</dbReference>
<dbReference type="InterPro" id="IPR007492">
    <property type="entry name" value="LytTR_DNA-bd_dom"/>
</dbReference>
<dbReference type="Proteomes" id="UP000256373">
    <property type="component" value="Unassembled WGS sequence"/>
</dbReference>
<dbReference type="Gene3D" id="3.40.50.2300">
    <property type="match status" value="1"/>
</dbReference>
<reference evidence="4 5" key="1">
    <citation type="submission" date="2018-07" db="EMBL/GenBank/DDBJ databases">
        <title>Dyadobacter roseus sp. nov., isolated from rose rhizosphere soil.</title>
        <authorList>
            <person name="Chen L."/>
        </authorList>
    </citation>
    <scope>NUCLEOTIDE SEQUENCE [LARGE SCALE GENOMIC DNA]</scope>
    <source>
        <strain evidence="4 5">RS19</strain>
    </source>
</reference>
<dbReference type="OrthoDB" id="1646880at2"/>
<dbReference type="PANTHER" id="PTHR37299:SF1">
    <property type="entry name" value="STAGE 0 SPORULATION PROTEIN A HOMOLOG"/>
    <property type="match status" value="1"/>
</dbReference>
<evidence type="ECO:0000313" key="4">
    <source>
        <dbReference type="EMBL" id="REA62820.1"/>
    </source>
</evidence>
<evidence type="ECO:0000259" key="3">
    <source>
        <dbReference type="PROSITE" id="PS50930"/>
    </source>
</evidence>
<dbReference type="PROSITE" id="PS50930">
    <property type="entry name" value="HTH_LYTTR"/>
    <property type="match status" value="1"/>
</dbReference>
<comment type="caution">
    <text evidence="4">The sequence shown here is derived from an EMBL/GenBank/DDBJ whole genome shotgun (WGS) entry which is preliminary data.</text>
</comment>
<evidence type="ECO:0000259" key="2">
    <source>
        <dbReference type="PROSITE" id="PS50110"/>
    </source>
</evidence>
<dbReference type="SUPFAM" id="SSF52172">
    <property type="entry name" value="CheY-like"/>
    <property type="match status" value="1"/>
</dbReference>
<name>A0A3D8YE67_9BACT</name>
<dbReference type="EMBL" id="QNUL01000004">
    <property type="protein sequence ID" value="REA62820.1"/>
    <property type="molecule type" value="Genomic_DNA"/>
</dbReference>
<dbReference type="SMART" id="SM00850">
    <property type="entry name" value="LytTR"/>
    <property type="match status" value="1"/>
</dbReference>
<dbReference type="AlphaFoldDB" id="A0A3D8YE67"/>
<gene>
    <name evidence="4" type="ORF">DSL64_07820</name>
</gene>
<dbReference type="RefSeq" id="WP_115830116.1">
    <property type="nucleotide sequence ID" value="NZ_QNUL01000004.1"/>
</dbReference>
<dbReference type="PROSITE" id="PS50110">
    <property type="entry name" value="RESPONSE_REGULATORY"/>
    <property type="match status" value="1"/>
</dbReference>
<accession>A0A3D8YE67</accession>
<dbReference type="InterPro" id="IPR046947">
    <property type="entry name" value="LytR-like"/>
</dbReference>
<proteinExistence type="predicted"/>
<keyword evidence="5" id="KW-1185">Reference proteome</keyword>
<keyword evidence="4" id="KW-0238">DNA-binding</keyword>
<dbReference type="PANTHER" id="PTHR37299">
    <property type="entry name" value="TRANSCRIPTIONAL REGULATOR-RELATED"/>
    <property type="match status" value="1"/>
</dbReference>
<feature type="modified residue" description="4-aspartylphosphate" evidence="1">
    <location>
        <position position="55"/>
    </location>
</feature>
<dbReference type="SMART" id="SM00448">
    <property type="entry name" value="REC"/>
    <property type="match status" value="1"/>
</dbReference>
<evidence type="ECO:0000256" key="1">
    <source>
        <dbReference type="PROSITE-ProRule" id="PRU00169"/>
    </source>
</evidence>
<feature type="domain" description="HTH LytTR-type" evidence="3">
    <location>
        <begin position="150"/>
        <end position="217"/>
    </location>
</feature>
<keyword evidence="1" id="KW-0597">Phosphoprotein</keyword>
<dbReference type="Pfam" id="PF00072">
    <property type="entry name" value="Response_reg"/>
    <property type="match status" value="1"/>
</dbReference>
<organism evidence="4 5">
    <name type="scientific">Dyadobacter luteus</name>
    <dbReference type="NCBI Taxonomy" id="2259619"/>
    <lineage>
        <taxon>Bacteria</taxon>
        <taxon>Pseudomonadati</taxon>
        <taxon>Bacteroidota</taxon>
        <taxon>Cytophagia</taxon>
        <taxon>Cytophagales</taxon>
        <taxon>Spirosomataceae</taxon>
        <taxon>Dyadobacter</taxon>
    </lineage>
</organism>
<feature type="domain" description="Response regulatory" evidence="2">
    <location>
        <begin position="2"/>
        <end position="115"/>
    </location>
</feature>
<protein>
    <submittedName>
        <fullName evidence="4">DNA-binding response regulator</fullName>
    </submittedName>
</protein>
<evidence type="ECO:0000313" key="5">
    <source>
        <dbReference type="Proteomes" id="UP000256373"/>
    </source>
</evidence>